<gene>
    <name evidence="1" type="ORF">RD2015_2644</name>
</gene>
<reference evidence="1 2" key="1">
    <citation type="submission" date="2015-12" db="EMBL/GenBank/DDBJ databases">
        <title>Complete genome of Roseateles depolymerans KCTC 42856.</title>
        <authorList>
            <person name="Kim K.M."/>
        </authorList>
    </citation>
    <scope>NUCLEOTIDE SEQUENCE [LARGE SCALE GENOMIC DNA]</scope>
    <source>
        <strain evidence="1 2">KCTC 42856</strain>
    </source>
</reference>
<dbReference type="Proteomes" id="UP000060699">
    <property type="component" value="Chromosome"/>
</dbReference>
<sequence>MVYVYESISEEDRKRFDLDQSDNWLALAVPARQWVIDRNTETFIRLLRLYGRKKEPGDPDAHFDRDFHFHWNGRDFVIYAKAAIQLEDYEGRQFGDLDDLGPDERVAAYWVLAISELVGISFNRRFGIECQDAEFFNALRQALLYLNLGLSCHGDWSEIRKRGRVIIKVSNNVEVV</sequence>
<dbReference type="EMBL" id="CP013729">
    <property type="protein sequence ID" value="ALV07109.1"/>
    <property type="molecule type" value="Genomic_DNA"/>
</dbReference>
<name>A0A0U3E1S1_9BURK</name>
<dbReference type="RefSeq" id="WP_147307073.1">
    <property type="nucleotide sequence ID" value="NZ_CP013729.1"/>
</dbReference>
<evidence type="ECO:0000313" key="2">
    <source>
        <dbReference type="Proteomes" id="UP000060699"/>
    </source>
</evidence>
<dbReference type="AlphaFoldDB" id="A0A0U3E1S1"/>
<evidence type="ECO:0000313" key="1">
    <source>
        <dbReference type="EMBL" id="ALV07109.1"/>
    </source>
</evidence>
<dbReference type="KEGG" id="rdp:RD2015_2644"/>
<organism evidence="1 2">
    <name type="scientific">Roseateles depolymerans</name>
    <dbReference type="NCBI Taxonomy" id="76731"/>
    <lineage>
        <taxon>Bacteria</taxon>
        <taxon>Pseudomonadati</taxon>
        <taxon>Pseudomonadota</taxon>
        <taxon>Betaproteobacteria</taxon>
        <taxon>Burkholderiales</taxon>
        <taxon>Sphaerotilaceae</taxon>
        <taxon>Roseateles</taxon>
    </lineage>
</organism>
<accession>A0A0U3E1S1</accession>
<keyword evidence="2" id="KW-1185">Reference proteome</keyword>
<protein>
    <submittedName>
        <fullName evidence="1">Uncharacterized protein</fullName>
    </submittedName>
</protein>
<proteinExistence type="predicted"/>